<dbReference type="NCBIfam" id="TIGR00456">
    <property type="entry name" value="argS"/>
    <property type="match status" value="1"/>
</dbReference>
<dbReference type="HAMAP" id="MF_00123">
    <property type="entry name" value="Arg_tRNA_synth"/>
    <property type="match status" value="1"/>
</dbReference>
<evidence type="ECO:0000256" key="9">
    <source>
        <dbReference type="ARBA" id="ARBA00049339"/>
    </source>
</evidence>
<dbReference type="RefSeq" id="WP_145311674.1">
    <property type="nucleotide sequence ID" value="NZ_CP037452.1"/>
</dbReference>
<dbReference type="SUPFAM" id="SSF52374">
    <property type="entry name" value="Nucleotidylyl transferase"/>
    <property type="match status" value="1"/>
</dbReference>
<dbReference type="InterPro" id="IPR009080">
    <property type="entry name" value="tRNAsynth_Ia_anticodon-bd"/>
</dbReference>
<name>A0A518IGW2_9PLAN</name>
<dbReference type="EC" id="6.1.1.19" evidence="10"/>
<dbReference type="InterPro" id="IPR005148">
    <property type="entry name" value="Arg-tRNA-synth_N"/>
</dbReference>
<dbReference type="CDD" id="cd00671">
    <property type="entry name" value="ArgRS_core"/>
    <property type="match status" value="1"/>
</dbReference>
<dbReference type="GO" id="GO:0006420">
    <property type="term" value="P:arginyl-tRNA aminoacylation"/>
    <property type="evidence" value="ECO:0007669"/>
    <property type="project" value="UniProtKB-UniRule"/>
</dbReference>
<evidence type="ECO:0000313" key="16">
    <source>
        <dbReference type="Proteomes" id="UP000318313"/>
    </source>
</evidence>
<dbReference type="InterPro" id="IPR008909">
    <property type="entry name" value="DALR_anticod-bd"/>
</dbReference>
<keyword evidence="6 10" id="KW-0067">ATP-binding</keyword>
<keyword evidence="7 10" id="KW-0648">Protein biosynthesis</keyword>
<organism evidence="15 16">
    <name type="scientific">Gimesia fumaroli</name>
    <dbReference type="NCBI Taxonomy" id="2527976"/>
    <lineage>
        <taxon>Bacteria</taxon>
        <taxon>Pseudomonadati</taxon>
        <taxon>Planctomycetota</taxon>
        <taxon>Planctomycetia</taxon>
        <taxon>Planctomycetales</taxon>
        <taxon>Planctomycetaceae</taxon>
        <taxon>Gimesia</taxon>
    </lineage>
</organism>
<dbReference type="PRINTS" id="PR01038">
    <property type="entry name" value="TRNASYNTHARG"/>
</dbReference>
<keyword evidence="12" id="KW-0175">Coiled coil</keyword>
<dbReference type="InterPro" id="IPR001278">
    <property type="entry name" value="Arg-tRNA-ligase"/>
</dbReference>
<dbReference type="GO" id="GO:0004814">
    <property type="term" value="F:arginine-tRNA ligase activity"/>
    <property type="evidence" value="ECO:0007669"/>
    <property type="project" value="UniProtKB-UniRule"/>
</dbReference>
<dbReference type="SMART" id="SM01016">
    <property type="entry name" value="Arg_tRNA_synt_N"/>
    <property type="match status" value="1"/>
</dbReference>
<feature type="short sequence motif" description="'HIGH' region" evidence="10">
    <location>
        <begin position="125"/>
        <end position="135"/>
    </location>
</feature>
<feature type="domain" description="Arginyl tRNA synthetase N-terminal" evidence="14">
    <location>
        <begin position="1"/>
        <end position="89"/>
    </location>
</feature>
<dbReference type="PROSITE" id="PS00178">
    <property type="entry name" value="AA_TRNA_LIGASE_I"/>
    <property type="match status" value="1"/>
</dbReference>
<feature type="coiled-coil region" evidence="12">
    <location>
        <begin position="213"/>
        <end position="247"/>
    </location>
</feature>
<evidence type="ECO:0000256" key="5">
    <source>
        <dbReference type="ARBA" id="ARBA00022741"/>
    </source>
</evidence>
<keyword evidence="5 10" id="KW-0547">Nucleotide-binding</keyword>
<dbReference type="Gene3D" id="1.10.730.10">
    <property type="entry name" value="Isoleucyl-tRNA Synthetase, Domain 1"/>
    <property type="match status" value="1"/>
</dbReference>
<accession>A0A518IGW2</accession>
<comment type="subunit">
    <text evidence="10">Monomer.</text>
</comment>
<evidence type="ECO:0000256" key="12">
    <source>
        <dbReference type="SAM" id="Coils"/>
    </source>
</evidence>
<evidence type="ECO:0000259" key="13">
    <source>
        <dbReference type="SMART" id="SM00836"/>
    </source>
</evidence>
<keyword evidence="4 10" id="KW-0436">Ligase</keyword>
<evidence type="ECO:0000256" key="8">
    <source>
        <dbReference type="ARBA" id="ARBA00023146"/>
    </source>
</evidence>
<dbReference type="SUPFAM" id="SSF55190">
    <property type="entry name" value="Arginyl-tRNA synthetase (ArgRS), N-terminal 'additional' domain"/>
    <property type="match status" value="1"/>
</dbReference>
<dbReference type="FunFam" id="1.10.730.10:FF:000008">
    <property type="entry name" value="Arginine--tRNA ligase"/>
    <property type="match status" value="1"/>
</dbReference>
<proteinExistence type="inferred from homology"/>
<evidence type="ECO:0000256" key="6">
    <source>
        <dbReference type="ARBA" id="ARBA00022840"/>
    </source>
</evidence>
<evidence type="ECO:0000256" key="4">
    <source>
        <dbReference type="ARBA" id="ARBA00022598"/>
    </source>
</evidence>
<dbReference type="Pfam" id="PF05746">
    <property type="entry name" value="DALR_1"/>
    <property type="match status" value="1"/>
</dbReference>
<dbReference type="InterPro" id="IPR001412">
    <property type="entry name" value="aa-tRNA-synth_I_CS"/>
</dbReference>
<dbReference type="EMBL" id="CP037452">
    <property type="protein sequence ID" value="QDV52336.1"/>
    <property type="molecule type" value="Genomic_DNA"/>
</dbReference>
<evidence type="ECO:0000259" key="14">
    <source>
        <dbReference type="SMART" id="SM01016"/>
    </source>
</evidence>
<gene>
    <name evidence="10 15" type="primary">argS</name>
    <name evidence="15" type="ORF">Enr17x_43970</name>
</gene>
<dbReference type="GO" id="GO:0005524">
    <property type="term" value="F:ATP binding"/>
    <property type="evidence" value="ECO:0007669"/>
    <property type="project" value="UniProtKB-UniRule"/>
</dbReference>
<dbReference type="SUPFAM" id="SSF47323">
    <property type="entry name" value="Anticodon-binding domain of a subclass of class I aminoacyl-tRNA synthetases"/>
    <property type="match status" value="1"/>
</dbReference>
<evidence type="ECO:0000256" key="11">
    <source>
        <dbReference type="RuleBase" id="RU363038"/>
    </source>
</evidence>
<dbReference type="Pfam" id="PF03485">
    <property type="entry name" value="Arg_tRNA_synt_N"/>
    <property type="match status" value="1"/>
</dbReference>
<dbReference type="InterPro" id="IPR035684">
    <property type="entry name" value="ArgRS_core"/>
</dbReference>
<reference evidence="15 16" key="1">
    <citation type="submission" date="2019-03" db="EMBL/GenBank/DDBJ databases">
        <title>Deep-cultivation of Planctomycetes and their phenomic and genomic characterization uncovers novel biology.</title>
        <authorList>
            <person name="Wiegand S."/>
            <person name="Jogler M."/>
            <person name="Boedeker C."/>
            <person name="Pinto D."/>
            <person name="Vollmers J."/>
            <person name="Rivas-Marin E."/>
            <person name="Kohn T."/>
            <person name="Peeters S.H."/>
            <person name="Heuer A."/>
            <person name="Rast P."/>
            <person name="Oberbeckmann S."/>
            <person name="Bunk B."/>
            <person name="Jeske O."/>
            <person name="Meyerdierks A."/>
            <person name="Storesund J.E."/>
            <person name="Kallscheuer N."/>
            <person name="Luecker S."/>
            <person name="Lage O.M."/>
            <person name="Pohl T."/>
            <person name="Merkel B.J."/>
            <person name="Hornburger P."/>
            <person name="Mueller R.-W."/>
            <person name="Bruemmer F."/>
            <person name="Labrenz M."/>
            <person name="Spormann A.M."/>
            <person name="Op den Camp H."/>
            <person name="Overmann J."/>
            <person name="Amann R."/>
            <person name="Jetten M.S.M."/>
            <person name="Mascher T."/>
            <person name="Medema M.H."/>
            <person name="Devos D.P."/>
            <person name="Kaster A.-K."/>
            <person name="Ovreas L."/>
            <person name="Rohde M."/>
            <person name="Galperin M.Y."/>
            <person name="Jogler C."/>
        </authorList>
    </citation>
    <scope>NUCLEOTIDE SEQUENCE [LARGE SCALE GENOMIC DNA]</scope>
    <source>
        <strain evidence="15 16">Enr17</strain>
    </source>
</reference>
<evidence type="ECO:0000256" key="1">
    <source>
        <dbReference type="ARBA" id="ARBA00004496"/>
    </source>
</evidence>
<evidence type="ECO:0000256" key="10">
    <source>
        <dbReference type="HAMAP-Rule" id="MF_00123"/>
    </source>
</evidence>
<dbReference type="AlphaFoldDB" id="A0A518IGW2"/>
<keyword evidence="16" id="KW-1185">Reference proteome</keyword>
<evidence type="ECO:0000313" key="15">
    <source>
        <dbReference type="EMBL" id="QDV52336.1"/>
    </source>
</evidence>
<dbReference type="Pfam" id="PF00750">
    <property type="entry name" value="tRNA-synt_1d"/>
    <property type="match status" value="2"/>
</dbReference>
<dbReference type="OrthoDB" id="9805987at2"/>
<dbReference type="InterPro" id="IPR014729">
    <property type="entry name" value="Rossmann-like_a/b/a_fold"/>
</dbReference>
<feature type="domain" description="DALR anticodon binding" evidence="13">
    <location>
        <begin position="535"/>
        <end position="654"/>
    </location>
</feature>
<dbReference type="KEGG" id="gfm:Enr17x_43970"/>
<sequence>MNILAELRKRFEPVLAEWTEDPSSVIEMLKASQDAKFGDYQANFAMPLANRIKGTSPRDLAAQIVEKVDLSDLCEPLEVAGPGFINIKLKQDCLEAQTQQLVTDDRLGVSVTETPQKVVVDFSAPNVAKPMHVGHLRSTVIGDANYRILKFLGHDVVGDNHIGDWGTQFGMITFGYKHFLNEAAFEKEPVHELARLYRLVNQLSDYHSTKQAVPLRQNDLEQLEAKLQTLESTADQTDKKIQKQEKKLKSDIAVRKSELTSMQEKLTALEQDEDLHSKAVAFPDIARQAREETANLHAGDAENLALWKQFLPACLEAIQVVYDRLDIHFDMSLGESFYHPMLADVVEDLKQKGLAKESQGAICVFVKGFKAPFIVKKQDGAFTYATTDLATIKYRAEELKADRVLYVVDSRQSEHFQLLFATVKEWGFQNLELQHVSFGSVLGKDGKPLKTRAGDNVGLESLLDESIQRAYTIIAENDEAKPDGPELSEAERKQIAEIIGLGGIKYADLKHNRDSDYMFDWDKMLANRGDTATYMQYAYARVSGIFRKGQIDRKSLRANQSALRLQEETERALALQINRYSEILESVGIEARPNYLTNYLFELSNLFSSFYNQCHVLKAEEEQVKTSRLLLCDLTARVIEHGLSLLGIRTCERM</sequence>
<dbReference type="GO" id="GO:0005737">
    <property type="term" value="C:cytoplasm"/>
    <property type="evidence" value="ECO:0007669"/>
    <property type="project" value="UniProtKB-SubCell"/>
</dbReference>
<comment type="catalytic activity">
    <reaction evidence="9 10">
        <text>tRNA(Arg) + L-arginine + ATP = L-arginyl-tRNA(Arg) + AMP + diphosphate</text>
        <dbReference type="Rhea" id="RHEA:20301"/>
        <dbReference type="Rhea" id="RHEA-COMP:9658"/>
        <dbReference type="Rhea" id="RHEA-COMP:9673"/>
        <dbReference type="ChEBI" id="CHEBI:30616"/>
        <dbReference type="ChEBI" id="CHEBI:32682"/>
        <dbReference type="ChEBI" id="CHEBI:33019"/>
        <dbReference type="ChEBI" id="CHEBI:78442"/>
        <dbReference type="ChEBI" id="CHEBI:78513"/>
        <dbReference type="ChEBI" id="CHEBI:456215"/>
        <dbReference type="EC" id="6.1.1.19"/>
    </reaction>
</comment>
<dbReference type="Gene3D" id="3.40.50.620">
    <property type="entry name" value="HUPs"/>
    <property type="match status" value="1"/>
</dbReference>
<keyword evidence="3 10" id="KW-0963">Cytoplasm</keyword>
<keyword evidence="8 10" id="KW-0030">Aminoacyl-tRNA synthetase</keyword>
<evidence type="ECO:0000256" key="3">
    <source>
        <dbReference type="ARBA" id="ARBA00022490"/>
    </source>
</evidence>
<dbReference type="SMART" id="SM00836">
    <property type="entry name" value="DALR_1"/>
    <property type="match status" value="1"/>
</dbReference>
<dbReference type="Proteomes" id="UP000318313">
    <property type="component" value="Chromosome"/>
</dbReference>
<dbReference type="PANTHER" id="PTHR11956:SF5">
    <property type="entry name" value="ARGININE--TRNA LIGASE, CYTOPLASMIC"/>
    <property type="match status" value="1"/>
</dbReference>
<evidence type="ECO:0000256" key="7">
    <source>
        <dbReference type="ARBA" id="ARBA00022917"/>
    </source>
</evidence>
<comment type="subcellular location">
    <subcellularLocation>
        <location evidence="1 10">Cytoplasm</location>
    </subcellularLocation>
</comment>
<dbReference type="InterPro" id="IPR036695">
    <property type="entry name" value="Arg-tRNA-synth_N_sf"/>
</dbReference>
<dbReference type="Gene3D" id="3.30.1360.70">
    <property type="entry name" value="Arginyl tRNA synthetase N-terminal domain"/>
    <property type="match status" value="1"/>
</dbReference>
<dbReference type="CDD" id="cd07956">
    <property type="entry name" value="Anticodon_Ia_Arg"/>
    <property type="match status" value="1"/>
</dbReference>
<comment type="similarity">
    <text evidence="2 10 11">Belongs to the class-I aminoacyl-tRNA synthetase family.</text>
</comment>
<protein>
    <recommendedName>
        <fullName evidence="10">Arginine--tRNA ligase</fullName>
        <ecNumber evidence="10">6.1.1.19</ecNumber>
    </recommendedName>
    <alternativeName>
        <fullName evidence="10">Arginyl-tRNA synthetase</fullName>
        <shortName evidence="10">ArgRS</shortName>
    </alternativeName>
</protein>
<evidence type="ECO:0000256" key="2">
    <source>
        <dbReference type="ARBA" id="ARBA00005594"/>
    </source>
</evidence>
<dbReference type="PANTHER" id="PTHR11956">
    <property type="entry name" value="ARGINYL-TRNA SYNTHETASE"/>
    <property type="match status" value="1"/>
</dbReference>